<dbReference type="GO" id="GO:0047444">
    <property type="term" value="F:N-acylneuraminate-9-phosphate synthase activity"/>
    <property type="evidence" value="ECO:0007669"/>
    <property type="project" value="TreeGrafter"/>
</dbReference>
<dbReference type="Gene3D" id="3.90.1210.10">
    <property type="entry name" value="Antifreeze-like/N-acetylneuraminic acid synthase C-terminal domain"/>
    <property type="match status" value="1"/>
</dbReference>
<dbReference type="InterPro" id="IPR006190">
    <property type="entry name" value="SAF_AFP_Neu5Ac"/>
</dbReference>
<dbReference type="PANTHER" id="PTHR42966">
    <property type="entry name" value="N-ACETYLNEURAMINATE SYNTHASE"/>
    <property type="match status" value="1"/>
</dbReference>
<feature type="domain" description="AFP-like" evidence="1">
    <location>
        <begin position="288"/>
        <end position="345"/>
    </location>
</feature>
<dbReference type="Gene3D" id="3.20.20.70">
    <property type="entry name" value="Aldolase class I"/>
    <property type="match status" value="1"/>
</dbReference>
<name>A0A6J2XNF3_SITOR</name>
<dbReference type="SUPFAM" id="SSF51569">
    <property type="entry name" value="Aldolase"/>
    <property type="match status" value="1"/>
</dbReference>
<dbReference type="InterPro" id="IPR036732">
    <property type="entry name" value="AFP_Neu5c_C_sf"/>
</dbReference>
<dbReference type="InParanoid" id="A0A6J2XNF3"/>
<gene>
    <name evidence="3" type="primary">LOC115879752</name>
</gene>
<dbReference type="GO" id="GO:0016051">
    <property type="term" value="P:carbohydrate biosynthetic process"/>
    <property type="evidence" value="ECO:0007669"/>
    <property type="project" value="InterPro"/>
</dbReference>
<dbReference type="InterPro" id="IPR013785">
    <property type="entry name" value="Aldolase_TIM"/>
</dbReference>
<dbReference type="AlphaFoldDB" id="A0A6J2XNF3"/>
<proteinExistence type="predicted"/>
<dbReference type="OrthoDB" id="9928645at2759"/>
<dbReference type="PANTHER" id="PTHR42966:SF1">
    <property type="entry name" value="SIALIC ACID SYNTHASE"/>
    <property type="match status" value="1"/>
</dbReference>
<organism evidence="2 3">
    <name type="scientific">Sitophilus oryzae</name>
    <name type="common">Rice weevil</name>
    <name type="synonym">Curculio oryzae</name>
    <dbReference type="NCBI Taxonomy" id="7048"/>
    <lineage>
        <taxon>Eukaryota</taxon>
        <taxon>Metazoa</taxon>
        <taxon>Ecdysozoa</taxon>
        <taxon>Arthropoda</taxon>
        <taxon>Hexapoda</taxon>
        <taxon>Insecta</taxon>
        <taxon>Pterygota</taxon>
        <taxon>Neoptera</taxon>
        <taxon>Endopterygota</taxon>
        <taxon>Coleoptera</taxon>
        <taxon>Polyphaga</taxon>
        <taxon>Cucujiformia</taxon>
        <taxon>Curculionidae</taxon>
        <taxon>Dryophthorinae</taxon>
        <taxon>Sitophilus</taxon>
    </lineage>
</organism>
<protein>
    <submittedName>
        <fullName evidence="3">Sialic acid synthase</fullName>
    </submittedName>
</protein>
<evidence type="ECO:0000259" key="1">
    <source>
        <dbReference type="PROSITE" id="PS50844"/>
    </source>
</evidence>
<dbReference type="KEGG" id="soy:115879752"/>
<dbReference type="InterPro" id="IPR051690">
    <property type="entry name" value="PseI-like"/>
</dbReference>
<keyword evidence="2" id="KW-1185">Reference proteome</keyword>
<sequence>MNFMHKLRETNKTFVIAEIGQNHQGDINIAKELIKIAKECGADCAKFQKTCLTEKFTVSGLNRPYKSVNSWGDTYGAHKAYLEFSHEEFIELQNYAQEINILLTASAMDPESLNFLKEITVPFIKIGSGDSNNLLLIEQAALTGIPLVISTGMINFDTVKRIYDLVSKYHNNFALLHCVSAYPTPYENINLNVLNAYIKEFPDIVIGYSGHEIGIQPTVCAVAIGAKIIERHITLDKKQKGSDHNCSLEPPELKQLIDQIRSIELAMGDSIKQIQNCELSCYEKLGKSLVYAFDFSKGHKLKKDDLKIKVSYPKGLDGLLFDEVVGKNINCNVKSDDPVLSEQFS</sequence>
<dbReference type="RefSeq" id="XP_030752596.1">
    <property type="nucleotide sequence ID" value="XM_030896736.1"/>
</dbReference>
<dbReference type="GeneID" id="115879752"/>
<dbReference type="SUPFAM" id="SSF51269">
    <property type="entry name" value="AFP III-like domain"/>
    <property type="match status" value="1"/>
</dbReference>
<dbReference type="InterPro" id="IPR013132">
    <property type="entry name" value="PseI/NeuA/B-like_N"/>
</dbReference>
<dbReference type="FunCoup" id="A0A6J2XNF3">
    <property type="interactions" value="873"/>
</dbReference>
<evidence type="ECO:0000313" key="2">
    <source>
        <dbReference type="Proteomes" id="UP000504635"/>
    </source>
</evidence>
<dbReference type="Pfam" id="PF03102">
    <property type="entry name" value="NeuB"/>
    <property type="match status" value="1"/>
</dbReference>
<dbReference type="CTD" id="54187"/>
<dbReference type="Proteomes" id="UP000504635">
    <property type="component" value="Unplaced"/>
</dbReference>
<evidence type="ECO:0000313" key="3">
    <source>
        <dbReference type="RefSeq" id="XP_030752596.1"/>
    </source>
</evidence>
<dbReference type="PROSITE" id="PS50844">
    <property type="entry name" value="AFP_LIKE"/>
    <property type="match status" value="1"/>
</dbReference>
<reference evidence="3" key="1">
    <citation type="submission" date="2025-08" db="UniProtKB">
        <authorList>
            <consortium name="RefSeq"/>
        </authorList>
    </citation>
    <scope>IDENTIFICATION</scope>
    <source>
        <tissue evidence="3">Gonads</tissue>
    </source>
</reference>
<accession>A0A6J2XNF3</accession>